<dbReference type="Proteomes" id="UP000265566">
    <property type="component" value="Chromosome 5"/>
</dbReference>
<gene>
    <name evidence="2" type="ORF">MtrunA17_Chr5g0435851</name>
</gene>
<evidence type="ECO:0008006" key="4">
    <source>
        <dbReference type="Google" id="ProtNLM"/>
    </source>
</evidence>
<keyword evidence="1" id="KW-0812">Transmembrane</keyword>
<keyword evidence="1" id="KW-1133">Transmembrane helix</keyword>
<evidence type="ECO:0000313" key="2">
    <source>
        <dbReference type="EMBL" id="RHN57024.1"/>
    </source>
</evidence>
<feature type="transmembrane region" description="Helical" evidence="1">
    <location>
        <begin position="15"/>
        <end position="37"/>
    </location>
</feature>
<evidence type="ECO:0000256" key="1">
    <source>
        <dbReference type="SAM" id="Phobius"/>
    </source>
</evidence>
<keyword evidence="1" id="KW-0472">Membrane</keyword>
<protein>
    <recommendedName>
        <fullName evidence="4">Transmembrane protein</fullName>
    </recommendedName>
</protein>
<name>A0A396HYL8_MEDTR</name>
<dbReference type="Gramene" id="rna32507">
    <property type="protein sequence ID" value="RHN57024.1"/>
    <property type="gene ID" value="gene32507"/>
</dbReference>
<dbReference type="EMBL" id="PSQE01000005">
    <property type="protein sequence ID" value="RHN57024.1"/>
    <property type="molecule type" value="Genomic_DNA"/>
</dbReference>
<reference evidence="3" key="1">
    <citation type="journal article" date="2018" name="Nat. Plants">
        <title>Whole-genome landscape of Medicago truncatula symbiotic genes.</title>
        <authorList>
            <person name="Pecrix Y."/>
            <person name="Staton S.E."/>
            <person name="Sallet E."/>
            <person name="Lelandais-Briere C."/>
            <person name="Moreau S."/>
            <person name="Carrere S."/>
            <person name="Blein T."/>
            <person name="Jardinaud M.F."/>
            <person name="Latrasse D."/>
            <person name="Zouine M."/>
            <person name="Zahm M."/>
            <person name="Kreplak J."/>
            <person name="Mayjonade B."/>
            <person name="Satge C."/>
            <person name="Perez M."/>
            <person name="Cauet S."/>
            <person name="Marande W."/>
            <person name="Chantry-Darmon C."/>
            <person name="Lopez-Roques C."/>
            <person name="Bouchez O."/>
            <person name="Berard A."/>
            <person name="Debelle F."/>
            <person name="Munos S."/>
            <person name="Bendahmane A."/>
            <person name="Berges H."/>
            <person name="Niebel A."/>
            <person name="Buitink J."/>
            <person name="Frugier F."/>
            <person name="Benhamed M."/>
            <person name="Crespi M."/>
            <person name="Gouzy J."/>
            <person name="Gamas P."/>
        </authorList>
    </citation>
    <scope>NUCLEOTIDE SEQUENCE [LARGE SCALE GENOMIC DNA]</scope>
    <source>
        <strain evidence="3">cv. Jemalong A17</strain>
    </source>
</reference>
<evidence type="ECO:0000313" key="3">
    <source>
        <dbReference type="Proteomes" id="UP000265566"/>
    </source>
</evidence>
<sequence>MFFAGNQINHVNLNLNFFTLISPFKYYCLISWILNYLKWEIARNFLTLYQPKSNFQHFTT</sequence>
<proteinExistence type="predicted"/>
<organism evidence="2 3">
    <name type="scientific">Medicago truncatula</name>
    <name type="common">Barrel medic</name>
    <name type="synonym">Medicago tribuloides</name>
    <dbReference type="NCBI Taxonomy" id="3880"/>
    <lineage>
        <taxon>Eukaryota</taxon>
        <taxon>Viridiplantae</taxon>
        <taxon>Streptophyta</taxon>
        <taxon>Embryophyta</taxon>
        <taxon>Tracheophyta</taxon>
        <taxon>Spermatophyta</taxon>
        <taxon>Magnoliopsida</taxon>
        <taxon>eudicotyledons</taxon>
        <taxon>Gunneridae</taxon>
        <taxon>Pentapetalae</taxon>
        <taxon>rosids</taxon>
        <taxon>fabids</taxon>
        <taxon>Fabales</taxon>
        <taxon>Fabaceae</taxon>
        <taxon>Papilionoideae</taxon>
        <taxon>50 kb inversion clade</taxon>
        <taxon>NPAAA clade</taxon>
        <taxon>Hologalegina</taxon>
        <taxon>IRL clade</taxon>
        <taxon>Trifolieae</taxon>
        <taxon>Medicago</taxon>
    </lineage>
</organism>
<dbReference type="AlphaFoldDB" id="A0A396HYL8"/>
<comment type="caution">
    <text evidence="2">The sequence shown here is derived from an EMBL/GenBank/DDBJ whole genome shotgun (WGS) entry which is preliminary data.</text>
</comment>
<accession>A0A396HYL8</accession>